<reference evidence="3" key="1">
    <citation type="journal article" date="2019" name="Int. J. Syst. Evol. Microbiol.">
        <title>The Global Catalogue of Microorganisms (GCM) 10K type strain sequencing project: providing services to taxonomists for standard genome sequencing and annotation.</title>
        <authorList>
            <consortium name="The Broad Institute Genomics Platform"/>
            <consortium name="The Broad Institute Genome Sequencing Center for Infectious Disease"/>
            <person name="Wu L."/>
            <person name="Ma J."/>
        </authorList>
    </citation>
    <scope>NUCLEOTIDE SEQUENCE [LARGE SCALE GENOMIC DNA]</scope>
    <source>
        <strain evidence="3">JCM 18204</strain>
    </source>
</reference>
<proteinExistence type="predicted"/>
<feature type="chain" id="PRO_5047046072" evidence="1">
    <location>
        <begin position="29"/>
        <end position="178"/>
    </location>
</feature>
<keyword evidence="3" id="KW-1185">Reference proteome</keyword>
<comment type="caution">
    <text evidence="2">The sequence shown here is derived from an EMBL/GenBank/DDBJ whole genome shotgun (WGS) entry which is preliminary data.</text>
</comment>
<protein>
    <submittedName>
        <fullName evidence="2">Uncharacterized protein</fullName>
    </submittedName>
</protein>
<name>A0ABP9CD52_9GAMM</name>
<evidence type="ECO:0000256" key="1">
    <source>
        <dbReference type="SAM" id="SignalP"/>
    </source>
</evidence>
<keyword evidence="1" id="KW-0732">Signal</keyword>
<organism evidence="2 3">
    <name type="scientific">Lysobacter hankyongensis</name>
    <dbReference type="NCBI Taxonomy" id="1176535"/>
    <lineage>
        <taxon>Bacteria</taxon>
        <taxon>Pseudomonadati</taxon>
        <taxon>Pseudomonadota</taxon>
        <taxon>Gammaproteobacteria</taxon>
        <taxon>Lysobacterales</taxon>
        <taxon>Lysobacteraceae</taxon>
        <taxon>Lysobacter</taxon>
    </lineage>
</organism>
<gene>
    <name evidence="2" type="ORF">GCM10023307_36180</name>
</gene>
<evidence type="ECO:0000313" key="2">
    <source>
        <dbReference type="EMBL" id="GAA4806357.1"/>
    </source>
</evidence>
<feature type="signal peptide" evidence="1">
    <location>
        <begin position="1"/>
        <end position="28"/>
    </location>
</feature>
<dbReference type="Proteomes" id="UP001499959">
    <property type="component" value="Unassembled WGS sequence"/>
</dbReference>
<dbReference type="EMBL" id="BAABJE010000030">
    <property type="protein sequence ID" value="GAA4806357.1"/>
    <property type="molecule type" value="Genomic_DNA"/>
</dbReference>
<dbReference type="RefSeq" id="WP_345304778.1">
    <property type="nucleotide sequence ID" value="NZ_BAABJE010000030.1"/>
</dbReference>
<accession>A0ABP9CD52</accession>
<evidence type="ECO:0000313" key="3">
    <source>
        <dbReference type="Proteomes" id="UP001499959"/>
    </source>
</evidence>
<sequence>MKTVMLTAMLSLAVLDVPASMASAPVSAAQPQAATPAPARVAPAAPKVAPTLRAQDALTKCLVESASPEDRRVLVKWVFAVIAQHPDIASMTQIDAAQRLVIDRAAAGVFEKLLAEQCAAPLRAAVKQSGTDAIGRSFQALGTSAATDMLQNPQVMSSGAGLLKHLDMQRLLIALIAP</sequence>